<dbReference type="Gene3D" id="3.10.450.50">
    <property type="match status" value="1"/>
</dbReference>
<dbReference type="GO" id="GO:0030638">
    <property type="term" value="P:polyketide metabolic process"/>
    <property type="evidence" value="ECO:0007669"/>
    <property type="project" value="InterPro"/>
</dbReference>
<dbReference type="InterPro" id="IPR009959">
    <property type="entry name" value="Cyclase_SnoaL-like"/>
</dbReference>
<name>A0A5B1M4E1_9ACTN</name>
<protein>
    <submittedName>
        <fullName evidence="1">Ester cyclase</fullName>
    </submittedName>
</protein>
<keyword evidence="2" id="KW-1185">Reference proteome</keyword>
<sequence length="140" mass="14788">MTGSDVVQRYVDTYNSGDSAGLGAFYAEDVVLEDPLMPEPTKGRDTVLATAAAFRRAFPDMVWTVTGDPVVASGAIAWEVHAAGTMTGPMPGPEGEIPATGRSFAVDMGIFWTLGPDDRITEEHAHFDATGMLAQLGLTP</sequence>
<proteinExistence type="predicted"/>
<dbReference type="AlphaFoldDB" id="A0A5B1M4E1"/>
<dbReference type="Pfam" id="PF07366">
    <property type="entry name" value="SnoaL"/>
    <property type="match status" value="1"/>
</dbReference>
<dbReference type="PANTHER" id="PTHR38436">
    <property type="entry name" value="POLYKETIDE CYCLASE SNOAL-LIKE DOMAIN"/>
    <property type="match status" value="1"/>
</dbReference>
<accession>A0A5B1M4E1</accession>
<reference evidence="1 2" key="1">
    <citation type="submission" date="2019-09" db="EMBL/GenBank/DDBJ databases">
        <title>Nocardioides panacisoli sp. nov., isolated from the soil of a ginseng field.</title>
        <authorList>
            <person name="Cho C."/>
        </authorList>
    </citation>
    <scope>NUCLEOTIDE SEQUENCE [LARGE SCALE GENOMIC DNA]</scope>
    <source>
        <strain evidence="1 2">BN140041</strain>
    </source>
</reference>
<dbReference type="Proteomes" id="UP000324351">
    <property type="component" value="Unassembled WGS sequence"/>
</dbReference>
<dbReference type="EMBL" id="VUJW01000003">
    <property type="protein sequence ID" value="KAA1427621.1"/>
    <property type="molecule type" value="Genomic_DNA"/>
</dbReference>
<evidence type="ECO:0000313" key="2">
    <source>
        <dbReference type="Proteomes" id="UP000324351"/>
    </source>
</evidence>
<gene>
    <name evidence="1" type="ORF">F0U47_09245</name>
</gene>
<reference evidence="1 2" key="2">
    <citation type="submission" date="2019-09" db="EMBL/GenBank/DDBJ databases">
        <authorList>
            <person name="Jin C."/>
        </authorList>
    </citation>
    <scope>NUCLEOTIDE SEQUENCE [LARGE SCALE GENOMIC DNA]</scope>
    <source>
        <strain evidence="1 2">BN140041</strain>
    </source>
</reference>
<comment type="caution">
    <text evidence="1">The sequence shown here is derived from an EMBL/GenBank/DDBJ whole genome shotgun (WGS) entry which is preliminary data.</text>
</comment>
<evidence type="ECO:0000313" key="1">
    <source>
        <dbReference type="EMBL" id="KAA1427621.1"/>
    </source>
</evidence>
<organism evidence="1 2">
    <name type="scientific">Nocardioides antri</name>
    <dbReference type="NCBI Taxonomy" id="2607659"/>
    <lineage>
        <taxon>Bacteria</taxon>
        <taxon>Bacillati</taxon>
        <taxon>Actinomycetota</taxon>
        <taxon>Actinomycetes</taxon>
        <taxon>Propionibacteriales</taxon>
        <taxon>Nocardioidaceae</taxon>
        <taxon>Nocardioides</taxon>
    </lineage>
</organism>
<dbReference type="PANTHER" id="PTHR38436:SF1">
    <property type="entry name" value="ESTER CYCLASE"/>
    <property type="match status" value="1"/>
</dbReference>
<dbReference type="SUPFAM" id="SSF54427">
    <property type="entry name" value="NTF2-like"/>
    <property type="match status" value="1"/>
</dbReference>
<dbReference type="InterPro" id="IPR032710">
    <property type="entry name" value="NTF2-like_dom_sf"/>
</dbReference>
<dbReference type="RefSeq" id="WP_149749985.1">
    <property type="nucleotide sequence ID" value="NZ_VUJW01000003.1"/>
</dbReference>